<dbReference type="GO" id="GO:0015035">
    <property type="term" value="F:protein-disulfide reductase activity"/>
    <property type="evidence" value="ECO:0007669"/>
    <property type="project" value="InterPro"/>
</dbReference>
<dbReference type="RefSeq" id="WP_082442866.1">
    <property type="nucleotide sequence ID" value="NZ_CXWA01000004.1"/>
</dbReference>
<dbReference type="PANTHER" id="PTHR33639">
    <property type="entry name" value="THIOL-DISULFIDE OXIDOREDUCTASE DCC"/>
    <property type="match status" value="1"/>
</dbReference>
<evidence type="ECO:0000313" key="2">
    <source>
        <dbReference type="Proteomes" id="UP000049983"/>
    </source>
</evidence>
<dbReference type="Pfam" id="PF04134">
    <property type="entry name" value="DCC1-like"/>
    <property type="match status" value="1"/>
</dbReference>
<dbReference type="PANTHER" id="PTHR33639:SF2">
    <property type="entry name" value="DUF393 DOMAIN-CONTAINING PROTEIN"/>
    <property type="match status" value="1"/>
</dbReference>
<reference evidence="2" key="1">
    <citation type="submission" date="2015-07" db="EMBL/GenBank/DDBJ databases">
        <authorList>
            <person name="Rodrigo-Torres Lidia"/>
            <person name="Arahal R.David."/>
        </authorList>
    </citation>
    <scope>NUCLEOTIDE SEQUENCE [LARGE SCALE GENOMIC DNA]</scope>
    <source>
        <strain evidence="2">CECT 5096</strain>
    </source>
</reference>
<dbReference type="InterPro" id="IPR007263">
    <property type="entry name" value="DCC1-like"/>
</dbReference>
<keyword evidence="2" id="KW-1185">Reference proteome</keyword>
<sequence length="146" mass="16469">MPHREGCVSEAKPPPTLGENLIVFDADCIICSRFARFMSTHDRKTGFRFVSARSDTGRLLYEQHGLDPDLLETNIVILDGRSYTKMASFAAAMKSAGGPWALLSVVDFLPKTISNWLYDRIARNRYAFGKRSCPLPSRELKDRLID</sequence>
<dbReference type="STRING" id="311410.LA5095_03480"/>
<name>A0A0M6ZBY0_9HYPH</name>
<dbReference type="GeneID" id="97672043"/>
<dbReference type="InterPro" id="IPR052927">
    <property type="entry name" value="DCC_oxidoreductase"/>
</dbReference>
<gene>
    <name evidence="1" type="ORF">LA5096_04762</name>
</gene>
<accession>A0A0M6ZBY0</accession>
<dbReference type="AlphaFoldDB" id="A0A0M6ZBY0"/>
<dbReference type="OrthoDB" id="9785438at2"/>
<evidence type="ECO:0000313" key="1">
    <source>
        <dbReference type="EMBL" id="CTQ76477.1"/>
    </source>
</evidence>
<dbReference type="Proteomes" id="UP000049983">
    <property type="component" value="Unassembled WGS sequence"/>
</dbReference>
<proteinExistence type="predicted"/>
<evidence type="ECO:0008006" key="3">
    <source>
        <dbReference type="Google" id="ProtNLM"/>
    </source>
</evidence>
<organism evidence="1 2">
    <name type="scientific">Roseibium album</name>
    <dbReference type="NCBI Taxonomy" id="311410"/>
    <lineage>
        <taxon>Bacteria</taxon>
        <taxon>Pseudomonadati</taxon>
        <taxon>Pseudomonadota</taxon>
        <taxon>Alphaproteobacteria</taxon>
        <taxon>Hyphomicrobiales</taxon>
        <taxon>Stappiaceae</taxon>
        <taxon>Roseibium</taxon>
    </lineage>
</organism>
<protein>
    <recommendedName>
        <fullName evidence="3">DUF393 domain-containing protein</fullName>
    </recommendedName>
</protein>
<dbReference type="EMBL" id="CXWC01000013">
    <property type="protein sequence ID" value="CTQ76477.1"/>
    <property type="molecule type" value="Genomic_DNA"/>
</dbReference>